<proteinExistence type="predicted"/>
<evidence type="ECO:0000313" key="3">
    <source>
        <dbReference type="Proteomes" id="UP000321685"/>
    </source>
</evidence>
<keyword evidence="3" id="KW-1185">Reference proteome</keyword>
<organism evidence="2 3">
    <name type="scientific">Pseudonocardia sulfidoxydans NBRC 16205</name>
    <dbReference type="NCBI Taxonomy" id="1223511"/>
    <lineage>
        <taxon>Bacteria</taxon>
        <taxon>Bacillati</taxon>
        <taxon>Actinomycetota</taxon>
        <taxon>Actinomycetes</taxon>
        <taxon>Pseudonocardiales</taxon>
        <taxon>Pseudonocardiaceae</taxon>
        <taxon>Pseudonocardia</taxon>
    </lineage>
</organism>
<dbReference type="Proteomes" id="UP000321685">
    <property type="component" value="Unassembled WGS sequence"/>
</dbReference>
<dbReference type="AlphaFoldDB" id="A0A511DHG6"/>
<reference evidence="2 3" key="1">
    <citation type="submission" date="2019-07" db="EMBL/GenBank/DDBJ databases">
        <title>Whole genome shotgun sequence of Pseudonocardia sulfidoxydans NBRC 16205.</title>
        <authorList>
            <person name="Hosoyama A."/>
            <person name="Uohara A."/>
            <person name="Ohji S."/>
            <person name="Ichikawa N."/>
        </authorList>
    </citation>
    <scope>NUCLEOTIDE SEQUENCE [LARGE SCALE GENOMIC DNA]</scope>
    <source>
        <strain evidence="2 3">NBRC 16205</strain>
    </source>
</reference>
<accession>A0A511DHG6</accession>
<dbReference type="OrthoDB" id="9844020at2"/>
<evidence type="ECO:0008006" key="4">
    <source>
        <dbReference type="Google" id="ProtNLM"/>
    </source>
</evidence>
<dbReference type="RefSeq" id="WP_147108774.1">
    <property type="nucleotide sequence ID" value="NZ_BJVJ01000030.1"/>
</dbReference>
<evidence type="ECO:0000313" key="2">
    <source>
        <dbReference type="EMBL" id="GEL24236.1"/>
    </source>
</evidence>
<feature type="signal peptide" evidence="1">
    <location>
        <begin position="1"/>
        <end position="25"/>
    </location>
</feature>
<gene>
    <name evidence="2" type="ORF">PSU4_31900</name>
</gene>
<name>A0A511DHG6_9PSEU</name>
<feature type="chain" id="PRO_5038665392" description="LTD domain-containing protein" evidence="1">
    <location>
        <begin position="26"/>
        <end position="182"/>
    </location>
</feature>
<keyword evidence="1" id="KW-0732">Signal</keyword>
<dbReference type="EMBL" id="BJVJ01000030">
    <property type="protein sequence ID" value="GEL24236.1"/>
    <property type="molecule type" value="Genomic_DNA"/>
</dbReference>
<sequence>MRMITTFGAATVMAAALLGTAGVSAAAAAPSTDATGVSRTAGVVDGNASSRAVYHRTFTVINNSSYTLALAGYDLTHPDDELPFPDAVVHPQEEIAFNVTYRFLEQREVGVYFTVMDPAGSMVGVYHPVLRVDGGAGLAGVEVREIPDQLGWLPPSNVVGEPEITEVFDRVPWTPPTDAQRL</sequence>
<evidence type="ECO:0000256" key="1">
    <source>
        <dbReference type="SAM" id="SignalP"/>
    </source>
</evidence>
<protein>
    <recommendedName>
        <fullName evidence="4">LTD domain-containing protein</fullName>
    </recommendedName>
</protein>
<comment type="caution">
    <text evidence="2">The sequence shown here is derived from an EMBL/GenBank/DDBJ whole genome shotgun (WGS) entry which is preliminary data.</text>
</comment>